<dbReference type="SUPFAM" id="SSF56112">
    <property type="entry name" value="Protein kinase-like (PK-like)"/>
    <property type="match status" value="2"/>
</dbReference>
<dbReference type="InterPro" id="IPR000409">
    <property type="entry name" value="BEACH_dom"/>
</dbReference>
<evidence type="ECO:0000313" key="4">
    <source>
        <dbReference type="Proteomes" id="UP001418222"/>
    </source>
</evidence>
<dbReference type="Proteomes" id="UP001418222">
    <property type="component" value="Unassembled WGS sequence"/>
</dbReference>
<feature type="domain" description="Protein kinase" evidence="1">
    <location>
        <begin position="150"/>
        <end position="486"/>
    </location>
</feature>
<dbReference type="GO" id="GO:0004672">
    <property type="term" value="F:protein kinase activity"/>
    <property type="evidence" value="ECO:0007669"/>
    <property type="project" value="InterPro"/>
</dbReference>
<name>A0AAP0BUR8_9ASPA</name>
<dbReference type="EMBL" id="JBBWWQ010000003">
    <property type="protein sequence ID" value="KAK8951337.1"/>
    <property type="molecule type" value="Genomic_DNA"/>
</dbReference>
<evidence type="ECO:0000259" key="1">
    <source>
        <dbReference type="PROSITE" id="PS50011"/>
    </source>
</evidence>
<gene>
    <name evidence="3" type="ORF">KSP39_PZI004127</name>
</gene>
<comment type="caution">
    <text evidence="3">The sequence shown here is derived from an EMBL/GenBank/DDBJ whole genome shotgun (WGS) entry which is preliminary data.</text>
</comment>
<accession>A0AAP0BUR8</accession>
<dbReference type="InterPro" id="IPR036372">
    <property type="entry name" value="BEACH_dom_sf"/>
</dbReference>
<reference evidence="3 4" key="1">
    <citation type="journal article" date="2022" name="Nat. Plants">
        <title>Genomes of leafy and leafless Platanthera orchids illuminate the evolution of mycoheterotrophy.</title>
        <authorList>
            <person name="Li M.H."/>
            <person name="Liu K.W."/>
            <person name="Li Z."/>
            <person name="Lu H.C."/>
            <person name="Ye Q.L."/>
            <person name="Zhang D."/>
            <person name="Wang J.Y."/>
            <person name="Li Y.F."/>
            <person name="Zhong Z.M."/>
            <person name="Liu X."/>
            <person name="Yu X."/>
            <person name="Liu D.K."/>
            <person name="Tu X.D."/>
            <person name="Liu B."/>
            <person name="Hao Y."/>
            <person name="Liao X.Y."/>
            <person name="Jiang Y.T."/>
            <person name="Sun W.H."/>
            <person name="Chen J."/>
            <person name="Chen Y.Q."/>
            <person name="Ai Y."/>
            <person name="Zhai J.W."/>
            <person name="Wu S.S."/>
            <person name="Zhou Z."/>
            <person name="Hsiao Y.Y."/>
            <person name="Wu W.L."/>
            <person name="Chen Y.Y."/>
            <person name="Lin Y.F."/>
            <person name="Hsu J.L."/>
            <person name="Li C.Y."/>
            <person name="Wang Z.W."/>
            <person name="Zhao X."/>
            <person name="Zhong W.Y."/>
            <person name="Ma X.K."/>
            <person name="Ma L."/>
            <person name="Huang J."/>
            <person name="Chen G.Z."/>
            <person name="Huang M.Z."/>
            <person name="Huang L."/>
            <person name="Peng D.H."/>
            <person name="Luo Y.B."/>
            <person name="Zou S.Q."/>
            <person name="Chen S.P."/>
            <person name="Lan S."/>
            <person name="Tsai W.C."/>
            <person name="Van de Peer Y."/>
            <person name="Liu Z.J."/>
        </authorList>
    </citation>
    <scope>NUCLEOTIDE SEQUENCE [LARGE SCALE GENOMIC DNA]</scope>
    <source>
        <strain evidence="3">Lor287</strain>
    </source>
</reference>
<proteinExistence type="predicted"/>
<protein>
    <recommendedName>
        <fullName evidence="5">Inactive serine/threonine-protein kinase lvsG</fullName>
    </recommendedName>
</protein>
<dbReference type="Gene3D" id="1.10.1540.10">
    <property type="entry name" value="BEACH domain"/>
    <property type="match status" value="1"/>
</dbReference>
<dbReference type="GO" id="GO:0005524">
    <property type="term" value="F:ATP binding"/>
    <property type="evidence" value="ECO:0007669"/>
    <property type="project" value="InterPro"/>
</dbReference>
<keyword evidence="4" id="KW-1185">Reference proteome</keyword>
<sequence length="1134" mass="126983">MSSGCSLPCFDCLRQRIESDISPDVVFLYGLSDSALNLGNAAVVQCSSDAEESVVSEDTSTQLVLVQLLGHENSFTKDTVEKNEQLEDSSSKQNLCEDGLNADITLTGVAPSRQYDDQINDSLSLLGFRGYNLQCSSINCSEKLSCLKILSLLSPQANSCPSSYTEIKNLICKYLSGSTEDYVISSLNSFVEGMSSDQQSLNFLSLVGFPYFSAINIPHCSRQPNISPLLGIINTPGYDYLLHPKAPFTLEDILHYSPNSLKSDWHIRFLIYQIFSALIYMHDLGIVHGNLRPSSILLSDSLWAWLSLADMPILKGKILKRSQVLFASGIHHHGDCSCEKNHTNLKLSTEIDWHSDFMKWWRGELSNYEYILVLNKLAGRRWGDRTFHTVMPWVIDFSVKPDENSDIGWRDLKKSKWRLAKGDEQLDFTYSTSEIPHHVSDECLSELAVCSYKARRLPLKILRSAVRSVYEPNEYPSNMQRLYQWTPDECIPDFYTDPQIFSSVHSEMSDLAIPSWALSPEEFILQHRSALESDHVSRQIHHWIDITFGYKLSGEASIAAKNVMLPVSDPSLPRAMGRRQLFTRPHPVRQTVKSCSDYASSKEYLVNSNEKSDNGSSLLYSYKDYQLPDSEYLGNLEKAISFCEASRSLNPVYSYDKKYVGDSPDLKNIVPSKMDKLNRCNCGKTIVDNTYLNSCALGATEKSSSMPLPFSLGHLLDFFESDDNSSMSFQDLLRWRHLSSFSRNSSEEFAGDIFSVGCLITELYLLRPLFDPISLRAYKEDGVLPEHMQELPPCIAVLVEAAIQRDWKRRFSAKYFLESPYFPASVRGAYLFVAPLQLLSRPGYRLWYAAKLAREGALKAMGANATEMCAAYCLPLIKSALSDFEAESALCLLKEFLKCLDSHAIRALLFPTIQNILQALEYSHLKVSILQESFVHDLWKQLGKQAYLGSIHPLVLSNLCNSPNRILASVASVVVIGSSKDLGIPITIHQTVLPIIRCFGKGLSADGIDALVRIGGLLGENFIVRQLLPSVRNLVLTCIDISYMNKPEPMRSWIGLALIDSFSFLDGLISLLPPEIILGELIQEQTCLYVKVLTQAQLDLSVIQAAASALIAISQRIGSESTSLIHPTTNEDDI</sequence>
<dbReference type="SUPFAM" id="SSF81837">
    <property type="entry name" value="BEACH domain"/>
    <property type="match status" value="1"/>
</dbReference>
<dbReference type="PANTHER" id="PTHR46866">
    <property type="entry name" value="GH12955P"/>
    <property type="match status" value="1"/>
</dbReference>
<dbReference type="Pfam" id="PF02138">
    <property type="entry name" value="Beach"/>
    <property type="match status" value="1"/>
</dbReference>
<feature type="domain" description="BEACH" evidence="2">
    <location>
        <begin position="345"/>
        <end position="613"/>
    </location>
</feature>
<dbReference type="CDD" id="cd06071">
    <property type="entry name" value="Beach"/>
    <property type="match status" value="1"/>
</dbReference>
<dbReference type="InterPro" id="IPR000719">
    <property type="entry name" value="Prot_kinase_dom"/>
</dbReference>
<evidence type="ECO:0000313" key="3">
    <source>
        <dbReference type="EMBL" id="KAK8951337.1"/>
    </source>
</evidence>
<dbReference type="PANTHER" id="PTHR46866:SF1">
    <property type="entry name" value="GH12955P"/>
    <property type="match status" value="1"/>
</dbReference>
<dbReference type="SMART" id="SM01026">
    <property type="entry name" value="Beach"/>
    <property type="match status" value="1"/>
</dbReference>
<evidence type="ECO:0000259" key="2">
    <source>
        <dbReference type="PROSITE" id="PS50197"/>
    </source>
</evidence>
<organism evidence="3 4">
    <name type="scientific">Platanthera zijinensis</name>
    <dbReference type="NCBI Taxonomy" id="2320716"/>
    <lineage>
        <taxon>Eukaryota</taxon>
        <taxon>Viridiplantae</taxon>
        <taxon>Streptophyta</taxon>
        <taxon>Embryophyta</taxon>
        <taxon>Tracheophyta</taxon>
        <taxon>Spermatophyta</taxon>
        <taxon>Magnoliopsida</taxon>
        <taxon>Liliopsida</taxon>
        <taxon>Asparagales</taxon>
        <taxon>Orchidaceae</taxon>
        <taxon>Orchidoideae</taxon>
        <taxon>Orchideae</taxon>
        <taxon>Orchidinae</taxon>
        <taxon>Platanthera</taxon>
    </lineage>
</organism>
<evidence type="ECO:0008006" key="5">
    <source>
        <dbReference type="Google" id="ProtNLM"/>
    </source>
</evidence>
<dbReference type="PROSITE" id="PS50011">
    <property type="entry name" value="PROTEIN_KINASE_DOM"/>
    <property type="match status" value="1"/>
</dbReference>
<dbReference type="AlphaFoldDB" id="A0AAP0BUR8"/>
<dbReference type="Gene3D" id="1.10.510.10">
    <property type="entry name" value="Transferase(Phosphotransferase) domain 1"/>
    <property type="match status" value="2"/>
</dbReference>
<dbReference type="PROSITE" id="PS50197">
    <property type="entry name" value="BEACH"/>
    <property type="match status" value="1"/>
</dbReference>
<dbReference type="InterPro" id="IPR011009">
    <property type="entry name" value="Kinase-like_dom_sf"/>
</dbReference>